<organism evidence="1 2">
    <name type="scientific">Scomber scombrus</name>
    <name type="common">Atlantic mackerel</name>
    <name type="synonym">Scomber vernalis</name>
    <dbReference type="NCBI Taxonomy" id="13677"/>
    <lineage>
        <taxon>Eukaryota</taxon>
        <taxon>Metazoa</taxon>
        <taxon>Chordata</taxon>
        <taxon>Craniata</taxon>
        <taxon>Vertebrata</taxon>
        <taxon>Euteleostomi</taxon>
        <taxon>Actinopterygii</taxon>
        <taxon>Neopterygii</taxon>
        <taxon>Teleostei</taxon>
        <taxon>Neoteleostei</taxon>
        <taxon>Acanthomorphata</taxon>
        <taxon>Pelagiaria</taxon>
        <taxon>Scombriformes</taxon>
        <taxon>Scombridae</taxon>
        <taxon>Scomber</taxon>
    </lineage>
</organism>
<comment type="caution">
    <text evidence="1">The sequence shown here is derived from an EMBL/GenBank/DDBJ whole genome shotgun (WGS) entry which is preliminary data.</text>
</comment>
<dbReference type="EMBL" id="CAWUFR010000420">
    <property type="protein sequence ID" value="CAK6977639.1"/>
    <property type="molecule type" value="Genomic_DNA"/>
</dbReference>
<protein>
    <submittedName>
        <fullName evidence="1">Uncharacterized protein</fullName>
    </submittedName>
</protein>
<evidence type="ECO:0000313" key="1">
    <source>
        <dbReference type="EMBL" id="CAK6977639.1"/>
    </source>
</evidence>
<reference evidence="1 2" key="1">
    <citation type="submission" date="2024-01" db="EMBL/GenBank/DDBJ databases">
        <authorList>
            <person name="Alioto T."/>
            <person name="Alioto T."/>
            <person name="Gomez Garrido J."/>
        </authorList>
    </citation>
    <scope>NUCLEOTIDE SEQUENCE [LARGE SCALE GENOMIC DNA]</scope>
</reference>
<name>A0AAV1Q2Q4_SCOSC</name>
<accession>A0AAV1Q2Q4</accession>
<sequence length="68" mass="8319">MWSDESSRVDRFLSKRKERKKFLLFFIKSSRRASTKVKGRFRFGREERPRFNVEVRMTRMKSGSFPPE</sequence>
<proteinExistence type="predicted"/>
<evidence type="ECO:0000313" key="2">
    <source>
        <dbReference type="Proteomes" id="UP001314229"/>
    </source>
</evidence>
<dbReference type="AlphaFoldDB" id="A0AAV1Q2Q4"/>
<gene>
    <name evidence="1" type="ORF">FSCOSCO3_A003443</name>
</gene>
<keyword evidence="2" id="KW-1185">Reference proteome</keyword>
<dbReference type="Proteomes" id="UP001314229">
    <property type="component" value="Unassembled WGS sequence"/>
</dbReference>